<evidence type="ECO:0000313" key="6">
    <source>
        <dbReference type="Proteomes" id="UP000577707"/>
    </source>
</evidence>
<sequence>MAQEKYDVVVAGGGHNGLTAAAYLSRAGLSVLVLERLDHVGGAAISAQAFEGFPTRLSRYSYLVSLLPEQIRTDLGLDIELASRQTASYSPFLDGSRATGLLVETPEGEATAASFRAVTGSDEEYAAWQSFYDEVSDLARAVAPTLTSPLPTGAAIRSEVGAPIWRDIVERPLGEAIERRFANDLVRGVVATDALIGTFAGLGEASLIQNRCFLYHLIGNGTGEWRVPIGGMGAVTGAIAKAAYAGGAQVLTGATVTSIRGGAVGEGAEVTWTDASGSHTVAADFVLSGLAPYVLDGLLGRAPSPTSKPVGAQLKINMLLERLPRLRSGEDPKVAFAGTLHLGESYSELEKAYAEAAAGSVPTEMPGEVYCHSLTDPSILGDVPPGTQTLTYFGLHAPATLFEDPATREERKAQAVERAIASLDRHLLDPISSVVARTSDGTPCIEAKIPQEIEADLAMPGGHIFHGDLAWPWAPDHAALTTPAARWGVATDLGTVLTCGSGAVRGGAVSGLGGHNAAQAVLELR</sequence>
<comment type="function">
    <text evidence="1">Probable oxidoreductase that may play a role as regulator of mitochondrial function.</text>
</comment>
<dbReference type="PANTHER" id="PTHR10668:SF103">
    <property type="entry name" value="PYRIDINE NUCLEOTIDE-DISULFIDE OXIDOREDUCTASE DOMAIN-CONTAINING PROTEIN 2"/>
    <property type="match status" value="1"/>
</dbReference>
<evidence type="ECO:0000256" key="1">
    <source>
        <dbReference type="ARBA" id="ARBA00037217"/>
    </source>
</evidence>
<dbReference type="InterPro" id="IPR002937">
    <property type="entry name" value="Amino_oxidase"/>
</dbReference>
<dbReference type="Gene3D" id="3.50.50.60">
    <property type="entry name" value="FAD/NAD(P)-binding domain"/>
    <property type="match status" value="2"/>
</dbReference>
<evidence type="ECO:0000259" key="4">
    <source>
        <dbReference type="Pfam" id="PF01593"/>
    </source>
</evidence>
<protein>
    <recommendedName>
        <fullName evidence="3">Pyridine nucleotide-disulfide oxidoreductase domain-containing protein 2</fullName>
    </recommendedName>
</protein>
<comment type="caution">
    <text evidence="5">The sequence shown here is derived from an EMBL/GenBank/DDBJ whole genome shotgun (WGS) entry which is preliminary data.</text>
</comment>
<evidence type="ECO:0000256" key="3">
    <source>
        <dbReference type="ARBA" id="ARBA00040298"/>
    </source>
</evidence>
<gene>
    <name evidence="5" type="ORF">FHS12_000210</name>
</gene>
<dbReference type="RefSeq" id="WP_183541397.1">
    <property type="nucleotide sequence ID" value="NZ_BMQT01000001.1"/>
</dbReference>
<accession>A0A7W5A0C4</accession>
<dbReference type="Pfam" id="PF01593">
    <property type="entry name" value="Amino_oxidase"/>
    <property type="match status" value="1"/>
</dbReference>
<proteinExistence type="predicted"/>
<dbReference type="AlphaFoldDB" id="A0A7W5A0C4"/>
<organism evidence="5 6">
    <name type="scientific">Nocardioides albus</name>
    <dbReference type="NCBI Taxonomy" id="1841"/>
    <lineage>
        <taxon>Bacteria</taxon>
        <taxon>Bacillati</taxon>
        <taxon>Actinomycetota</taxon>
        <taxon>Actinomycetes</taxon>
        <taxon>Propionibacteriales</taxon>
        <taxon>Nocardioidaceae</taxon>
        <taxon>Nocardioides</taxon>
    </lineage>
</organism>
<reference evidence="5 6" key="1">
    <citation type="submission" date="2020-08" db="EMBL/GenBank/DDBJ databases">
        <title>Genomic Encyclopedia of Type Strains, Phase III (KMG-III): the genomes of soil and plant-associated and newly described type strains.</title>
        <authorList>
            <person name="Whitman W."/>
        </authorList>
    </citation>
    <scope>NUCLEOTIDE SEQUENCE [LARGE SCALE GENOMIC DNA]</scope>
    <source>
        <strain evidence="5 6">CECT 3302</strain>
    </source>
</reference>
<comment type="subunit">
    <text evidence="2">Interacts with COX5B; this interaction may contribute to localize PYROXD2 to the inner face of the inner mitochondrial membrane.</text>
</comment>
<dbReference type="PRINTS" id="PR00469">
    <property type="entry name" value="PNDRDTASEII"/>
</dbReference>
<dbReference type="PANTHER" id="PTHR10668">
    <property type="entry name" value="PHYTOENE DEHYDROGENASE"/>
    <property type="match status" value="1"/>
</dbReference>
<evidence type="ECO:0000256" key="2">
    <source>
        <dbReference type="ARBA" id="ARBA00038825"/>
    </source>
</evidence>
<dbReference type="InterPro" id="IPR036188">
    <property type="entry name" value="FAD/NAD-bd_sf"/>
</dbReference>
<dbReference type="GO" id="GO:0016491">
    <property type="term" value="F:oxidoreductase activity"/>
    <property type="evidence" value="ECO:0007669"/>
    <property type="project" value="InterPro"/>
</dbReference>
<evidence type="ECO:0000313" key="5">
    <source>
        <dbReference type="EMBL" id="MBB3087287.1"/>
    </source>
</evidence>
<dbReference type="GO" id="GO:0005829">
    <property type="term" value="C:cytosol"/>
    <property type="evidence" value="ECO:0007669"/>
    <property type="project" value="TreeGrafter"/>
</dbReference>
<feature type="domain" description="Amine oxidase" evidence="4">
    <location>
        <begin position="17"/>
        <end position="329"/>
    </location>
</feature>
<dbReference type="EMBL" id="JACHXG010000001">
    <property type="protein sequence ID" value="MBB3087287.1"/>
    <property type="molecule type" value="Genomic_DNA"/>
</dbReference>
<dbReference type="SUPFAM" id="SSF51905">
    <property type="entry name" value="FAD/NAD(P)-binding domain"/>
    <property type="match status" value="1"/>
</dbReference>
<name>A0A7W5A0C4_9ACTN</name>
<dbReference type="Proteomes" id="UP000577707">
    <property type="component" value="Unassembled WGS sequence"/>
</dbReference>
<keyword evidence="6" id="KW-1185">Reference proteome</keyword>